<sequence>MSKTMVRLFRLLTVVSAIACAAPLWSGTVQAQNQTQTQTQGKDPLNGRERQLMGIAASCVAFYQAAMAELELPIEGNEAKRQTYLDVFDALAKRGRPRKDYEASFQRDVVMRTIEVTTIIQNDPQTARPQVLANLPKCDAHLDEMKTVAGLN</sequence>
<evidence type="ECO:0000313" key="2">
    <source>
        <dbReference type="EMBL" id="SDG46107.1"/>
    </source>
</evidence>
<protein>
    <recommendedName>
        <fullName evidence="4">DUF4142 domain-containing protein</fullName>
    </recommendedName>
</protein>
<dbReference type="AlphaFoldDB" id="A0A8G2F5C9"/>
<dbReference type="OrthoDB" id="9993697at2"/>
<proteinExistence type="predicted"/>
<evidence type="ECO:0008006" key="4">
    <source>
        <dbReference type="Google" id="ProtNLM"/>
    </source>
</evidence>
<feature type="signal peptide" evidence="1">
    <location>
        <begin position="1"/>
        <end position="31"/>
    </location>
</feature>
<keyword evidence="3" id="KW-1185">Reference proteome</keyword>
<accession>A0A8G2F5C9</accession>
<dbReference type="EMBL" id="FNBW01000018">
    <property type="protein sequence ID" value="SDG46107.1"/>
    <property type="molecule type" value="Genomic_DNA"/>
</dbReference>
<evidence type="ECO:0000256" key="1">
    <source>
        <dbReference type="SAM" id="SignalP"/>
    </source>
</evidence>
<keyword evidence="1" id="KW-0732">Signal</keyword>
<dbReference type="RefSeq" id="WP_093153971.1">
    <property type="nucleotide sequence ID" value="NZ_FNBW01000018.1"/>
</dbReference>
<gene>
    <name evidence="2" type="ORF">SAMN05660686_04483</name>
</gene>
<evidence type="ECO:0000313" key="3">
    <source>
        <dbReference type="Proteomes" id="UP000198615"/>
    </source>
</evidence>
<reference evidence="2 3" key="1">
    <citation type="submission" date="2016-10" db="EMBL/GenBank/DDBJ databases">
        <authorList>
            <person name="Varghese N."/>
            <person name="Submissions S."/>
        </authorList>
    </citation>
    <scope>NUCLEOTIDE SEQUENCE [LARGE SCALE GENOMIC DNA]</scope>
    <source>
        <strain evidence="2 3">DSM 18839</strain>
    </source>
</reference>
<comment type="caution">
    <text evidence="2">The sequence shown here is derived from an EMBL/GenBank/DDBJ whole genome shotgun (WGS) entry which is preliminary data.</text>
</comment>
<dbReference type="Proteomes" id="UP000198615">
    <property type="component" value="Unassembled WGS sequence"/>
</dbReference>
<organism evidence="2 3">
    <name type="scientific">Thalassobaculum litoreum DSM 18839</name>
    <dbReference type="NCBI Taxonomy" id="1123362"/>
    <lineage>
        <taxon>Bacteria</taxon>
        <taxon>Pseudomonadati</taxon>
        <taxon>Pseudomonadota</taxon>
        <taxon>Alphaproteobacteria</taxon>
        <taxon>Rhodospirillales</taxon>
        <taxon>Thalassobaculaceae</taxon>
        <taxon>Thalassobaculum</taxon>
    </lineage>
</organism>
<name>A0A8G2F5C9_9PROT</name>
<feature type="chain" id="PRO_5034211188" description="DUF4142 domain-containing protein" evidence="1">
    <location>
        <begin position="32"/>
        <end position="152"/>
    </location>
</feature>